<dbReference type="InterPro" id="IPR038136">
    <property type="entry name" value="CofD-like_dom_sf"/>
</dbReference>
<dbReference type="InterPro" id="IPR002882">
    <property type="entry name" value="CofD"/>
</dbReference>
<dbReference type="GO" id="GO:0043743">
    <property type="term" value="F:LPPG:FO 2-phospho-L-lactate transferase activity"/>
    <property type="evidence" value="ECO:0007669"/>
    <property type="project" value="InterPro"/>
</dbReference>
<gene>
    <name evidence="3" type="ORF">LANO_0G14092G</name>
</gene>
<reference evidence="4" key="1">
    <citation type="submission" date="2016-03" db="EMBL/GenBank/DDBJ databases">
        <authorList>
            <person name="Devillers Hugo."/>
        </authorList>
    </citation>
    <scope>NUCLEOTIDE SEQUENCE [LARGE SCALE GENOMIC DNA]</scope>
</reference>
<dbReference type="AlphaFoldDB" id="A0A1G4KKI4"/>
<accession>A0A1G4KKI4</accession>
<evidence type="ECO:0000313" key="3">
    <source>
        <dbReference type="EMBL" id="SCV04909.1"/>
    </source>
</evidence>
<dbReference type="Pfam" id="PF01933">
    <property type="entry name" value="CofD"/>
    <property type="match status" value="2"/>
</dbReference>
<dbReference type="Proteomes" id="UP000189911">
    <property type="component" value="Chromosome G"/>
</dbReference>
<keyword evidence="2" id="KW-1133">Transmembrane helix</keyword>
<feature type="transmembrane region" description="Helical" evidence="2">
    <location>
        <begin position="330"/>
        <end position="352"/>
    </location>
</feature>
<dbReference type="OrthoDB" id="10267139at2759"/>
<feature type="region of interest" description="Disordered" evidence="1">
    <location>
        <begin position="240"/>
        <end position="265"/>
    </location>
</feature>
<keyword evidence="2" id="KW-0472">Membrane</keyword>
<evidence type="ECO:0000256" key="2">
    <source>
        <dbReference type="SAM" id="Phobius"/>
    </source>
</evidence>
<dbReference type="EMBL" id="LT598453">
    <property type="protein sequence ID" value="SCV04909.1"/>
    <property type="molecule type" value="Genomic_DNA"/>
</dbReference>
<organism evidence="3 4">
    <name type="scientific">Lachancea nothofagi CBS 11611</name>
    <dbReference type="NCBI Taxonomy" id="1266666"/>
    <lineage>
        <taxon>Eukaryota</taxon>
        <taxon>Fungi</taxon>
        <taxon>Dikarya</taxon>
        <taxon>Ascomycota</taxon>
        <taxon>Saccharomycotina</taxon>
        <taxon>Saccharomycetes</taxon>
        <taxon>Saccharomycetales</taxon>
        <taxon>Saccharomycetaceae</taxon>
        <taxon>Lachancea</taxon>
    </lineage>
</organism>
<evidence type="ECO:0000313" key="4">
    <source>
        <dbReference type="Proteomes" id="UP000189911"/>
    </source>
</evidence>
<protein>
    <submittedName>
        <fullName evidence="3">LANO_0G14092g1_1</fullName>
    </submittedName>
</protein>
<evidence type="ECO:0000256" key="1">
    <source>
        <dbReference type="SAM" id="MobiDB-lite"/>
    </source>
</evidence>
<keyword evidence="2" id="KW-0812">Transmembrane</keyword>
<proteinExistence type="predicted"/>
<keyword evidence="4" id="KW-1185">Reference proteome</keyword>
<name>A0A1G4KKI4_9SACH</name>
<dbReference type="Gene3D" id="3.40.50.10680">
    <property type="entry name" value="CofD-like domains"/>
    <property type="match status" value="2"/>
</dbReference>
<dbReference type="SUPFAM" id="SSF142338">
    <property type="entry name" value="CofD-like"/>
    <property type="match status" value="1"/>
</dbReference>
<dbReference type="PANTHER" id="PTHR31240:SF0">
    <property type="entry name" value="MATERNAL EFFECT EMBRYO ARREST 18"/>
    <property type="match status" value="1"/>
</dbReference>
<dbReference type="PANTHER" id="PTHR31240">
    <property type="entry name" value="MATERNAL EFFECT EMBRYO ARREST 18"/>
    <property type="match status" value="1"/>
</dbReference>
<sequence>MNLVVLSGGTAANALLPAFEQLSNELSFMLPISDNGGSTSEILRVVGGPAIGDIRSRIVRLIKDDKLSSLLGYRLPNEKSRAKQEWNEIVDGTHCMWDGFASEVKEICRSFLIHTQAELLKKHKSSAPFQFEKASIGNLFLTGVRLFLGSLDASIELTLRVCRCDERISIIPCINTNHTHHISALLQNGDVITGQSQISHPSKQRVKNVRCSQNSKPSLHAANMSTESLVGPDASVHLKEQDNFESSPEDEGYQGYGDDEEEDDEEEYAYPGYIHPELKLSQLHFDKLDINEDQLLPAPIKRVFYINPYGEEVLPQGNNRAVNKLRSSDMIIYSVGSLMTSLLPIIILGNIAETIVENEQARKVLLVNNKYDRETFAMNGVHFVQLIVESMNRAVHNYKRKKKSQKSESAGANTIVWNKFVTDVVYLKKGEIPVDTNTLNILGIRTYAIDSDCFEVETLAKVLNSLKA</sequence>
<feature type="compositionally biased region" description="Acidic residues" evidence="1">
    <location>
        <begin position="247"/>
        <end position="265"/>
    </location>
</feature>